<evidence type="ECO:0000256" key="6">
    <source>
        <dbReference type="ARBA" id="ARBA00022989"/>
    </source>
</evidence>
<feature type="transmembrane region" description="Helical" evidence="8">
    <location>
        <begin position="352"/>
        <end position="377"/>
    </location>
</feature>
<comment type="similarity">
    <text evidence="2">Belongs to the CitM (TC 2.A.11) transporter family.</text>
</comment>
<feature type="transmembrane region" description="Helical" evidence="8">
    <location>
        <begin position="96"/>
        <end position="120"/>
    </location>
</feature>
<organism evidence="10 11">
    <name type="scientific">Pseudomonas borbori</name>
    <dbReference type="NCBI Taxonomy" id="289003"/>
    <lineage>
        <taxon>Bacteria</taxon>
        <taxon>Pseudomonadati</taxon>
        <taxon>Pseudomonadota</taxon>
        <taxon>Gammaproteobacteria</taxon>
        <taxon>Pseudomonadales</taxon>
        <taxon>Pseudomonadaceae</taxon>
        <taxon>Pseudomonas</taxon>
    </lineage>
</organism>
<dbReference type="PRINTS" id="PR00758">
    <property type="entry name" value="ARSENICPUMP"/>
</dbReference>
<evidence type="ECO:0000256" key="2">
    <source>
        <dbReference type="ARBA" id="ARBA00009843"/>
    </source>
</evidence>
<feature type="transmembrane region" description="Helical" evidence="8">
    <location>
        <begin position="171"/>
        <end position="195"/>
    </location>
</feature>
<feature type="transmembrane region" description="Helical" evidence="8">
    <location>
        <begin position="61"/>
        <end position="84"/>
    </location>
</feature>
<keyword evidence="3" id="KW-0813">Transport</keyword>
<accession>A0A1I5UNU3</accession>
<evidence type="ECO:0000256" key="5">
    <source>
        <dbReference type="ARBA" id="ARBA00022692"/>
    </source>
</evidence>
<dbReference type="RefSeq" id="WP_090503567.1">
    <property type="nucleotide sequence ID" value="NZ_FOWX01000026.1"/>
</dbReference>
<evidence type="ECO:0000256" key="4">
    <source>
        <dbReference type="ARBA" id="ARBA00022475"/>
    </source>
</evidence>
<keyword evidence="5 8" id="KW-0812">Transmembrane</keyword>
<dbReference type="Pfam" id="PF03600">
    <property type="entry name" value="CitMHS"/>
    <property type="match status" value="1"/>
</dbReference>
<evidence type="ECO:0000256" key="7">
    <source>
        <dbReference type="ARBA" id="ARBA00023136"/>
    </source>
</evidence>
<name>A0A1I5UNU3_9PSED</name>
<proteinExistence type="inferred from homology"/>
<dbReference type="InterPro" id="IPR004680">
    <property type="entry name" value="Cit_transptr-like_dom"/>
</dbReference>
<evidence type="ECO:0000313" key="10">
    <source>
        <dbReference type="EMBL" id="SFP96974.1"/>
    </source>
</evidence>
<dbReference type="GO" id="GO:0015105">
    <property type="term" value="F:arsenite transmembrane transporter activity"/>
    <property type="evidence" value="ECO:0007669"/>
    <property type="project" value="InterPro"/>
</dbReference>
<dbReference type="STRING" id="289003.SAMN05216190_12666"/>
<evidence type="ECO:0000256" key="8">
    <source>
        <dbReference type="SAM" id="Phobius"/>
    </source>
</evidence>
<dbReference type="PANTHER" id="PTHR43302">
    <property type="entry name" value="TRANSPORTER ARSB-RELATED"/>
    <property type="match status" value="1"/>
</dbReference>
<feature type="transmembrane region" description="Helical" evidence="8">
    <location>
        <begin position="397"/>
        <end position="418"/>
    </location>
</feature>
<dbReference type="Proteomes" id="UP000198784">
    <property type="component" value="Unassembled WGS sequence"/>
</dbReference>
<evidence type="ECO:0000259" key="9">
    <source>
        <dbReference type="Pfam" id="PF03600"/>
    </source>
</evidence>
<keyword evidence="11" id="KW-1185">Reference proteome</keyword>
<evidence type="ECO:0000256" key="3">
    <source>
        <dbReference type="ARBA" id="ARBA00022448"/>
    </source>
</evidence>
<sequence>MALTSWGVLGLFVMTYLGMAAGGIPGLRVDRSWIAGCATVLLLFCGLQSPGEAAAHLDAGALLLLLALMLISAQFDFSGVYAWLNAQLSHYGQRPALLLGGVVLLGGLLSALLVNDIVAFALTPLLCHSLLARGLDPRPFLLALALSCNAGSSASLIGNPQNILIGQAGGLDFWSFTFIAGPPALAALAITYGVIWLQWRRRWGVPQALPAEETPVERRFDGAHGCGAHSYLKPLLATLVLLGLFSTQIPRELSALLIAALLMISRRVDSRDYVHKVDLNLLLLFAGLFVVTGAALGLPEVAALAATLREYGLVPEGVMGLATASLLASNLIGNVPFVVLLLGLLPDAPQPLLVGLALMSTLAGNLLLIGSVVNLIVAESARRQGVALSFVDFARSGFPVTLLSMGAAGLWLGLGGWLPW</sequence>
<gene>
    <name evidence="10" type="ORF">SAMN05216190_12666</name>
</gene>
<dbReference type="EMBL" id="FOWX01000026">
    <property type="protein sequence ID" value="SFP96974.1"/>
    <property type="molecule type" value="Genomic_DNA"/>
</dbReference>
<keyword evidence="7 8" id="KW-0472">Membrane</keyword>
<feature type="transmembrane region" description="Helical" evidence="8">
    <location>
        <begin position="318"/>
        <end position="345"/>
    </location>
</feature>
<reference evidence="11" key="1">
    <citation type="submission" date="2016-10" db="EMBL/GenBank/DDBJ databases">
        <authorList>
            <person name="Varghese N."/>
            <person name="Submissions S."/>
        </authorList>
    </citation>
    <scope>NUCLEOTIDE SEQUENCE [LARGE SCALE GENOMIC DNA]</scope>
    <source>
        <strain evidence="11">DSM 17834</strain>
    </source>
</reference>
<feature type="transmembrane region" description="Helical" evidence="8">
    <location>
        <begin position="32"/>
        <end position="49"/>
    </location>
</feature>
<dbReference type="AlphaFoldDB" id="A0A1I5UNU3"/>
<dbReference type="OrthoDB" id="9766267at2"/>
<dbReference type="InterPro" id="IPR000802">
    <property type="entry name" value="Arsenical_pump_ArsB"/>
</dbReference>
<dbReference type="GO" id="GO:0005886">
    <property type="term" value="C:plasma membrane"/>
    <property type="evidence" value="ECO:0007669"/>
    <property type="project" value="UniProtKB-SubCell"/>
</dbReference>
<feature type="transmembrane region" description="Helical" evidence="8">
    <location>
        <begin position="277"/>
        <end position="298"/>
    </location>
</feature>
<keyword evidence="4" id="KW-1003">Cell membrane</keyword>
<comment type="subcellular location">
    <subcellularLocation>
        <location evidence="1">Cell membrane</location>
        <topology evidence="1">Multi-pass membrane protein</topology>
    </subcellularLocation>
</comment>
<evidence type="ECO:0000313" key="11">
    <source>
        <dbReference type="Proteomes" id="UP000198784"/>
    </source>
</evidence>
<keyword evidence="6 8" id="KW-1133">Transmembrane helix</keyword>
<feature type="domain" description="Citrate transporter-like" evidence="9">
    <location>
        <begin position="29"/>
        <end position="343"/>
    </location>
</feature>
<evidence type="ECO:0000256" key="1">
    <source>
        <dbReference type="ARBA" id="ARBA00004651"/>
    </source>
</evidence>
<protein>
    <submittedName>
        <fullName evidence="10">Transporter, YbiR family</fullName>
    </submittedName>
</protein>
<dbReference type="PANTHER" id="PTHR43302:SF5">
    <property type="entry name" value="TRANSPORTER ARSB-RELATED"/>
    <property type="match status" value="1"/>
</dbReference>
<feature type="transmembrane region" description="Helical" evidence="8">
    <location>
        <begin position="6"/>
        <end position="25"/>
    </location>
</feature>